<dbReference type="RefSeq" id="WP_317944334.1">
    <property type="nucleotide sequence ID" value="NZ_JAUBDI010000010.1"/>
</dbReference>
<evidence type="ECO:0000313" key="2">
    <source>
        <dbReference type="Proteomes" id="UP001282284"/>
    </source>
</evidence>
<sequence>MSKDVEKFVKLFELSSMNILALIQSSTIDGLTKQRKTELLADIGAIIATVQGDSTDLILSIIEKAYKNGSKEAVDEMRVQGKKDVDATFKSRIHQEAVQRIIDEAFYNVLEATDFMTMDVKQRIESIIQRANQSSLVEGLTRREATKRAVAEVTDKGITGIITKNGANVPVEKYLSGAIHFHQRKAHVDGSINRMIENGQDLLYVNSVGITCSMCAQYQGRVYSISGQDKRFPPLLQRPPYHAHCVHSAYPWNIEYQDEADINKMLIVSNRPFVDNRTDHAIKKYNETQREKSKKNDTRKQWIRYKSRMPDLPDLRTFASHKARNTQTYRDWMEDYRTLGVTFKERDG</sequence>
<dbReference type="Pfam" id="PF06152">
    <property type="entry name" value="Phage_min_cap2"/>
    <property type="match status" value="1"/>
</dbReference>
<protein>
    <submittedName>
        <fullName evidence="1">Minor capsid protein</fullName>
    </submittedName>
</protein>
<name>A0ABU4G9W6_9BACL</name>
<gene>
    <name evidence="1" type="ORF">QT711_11300</name>
</gene>
<reference evidence="1 2" key="1">
    <citation type="submission" date="2023-06" db="EMBL/GenBank/DDBJ databases">
        <title>Sporosarcina sp. nov., isolated from Korean traditional fermented seafood 'Jeotgal'.</title>
        <authorList>
            <person name="Yang A.I."/>
            <person name="Shin N.-R."/>
        </authorList>
    </citation>
    <scope>NUCLEOTIDE SEQUENCE [LARGE SCALE GENOMIC DNA]</scope>
    <source>
        <strain evidence="1 2">KCTC13119</strain>
    </source>
</reference>
<comment type="caution">
    <text evidence="1">The sequence shown here is derived from an EMBL/GenBank/DDBJ whole genome shotgun (WGS) entry which is preliminary data.</text>
</comment>
<evidence type="ECO:0000313" key="1">
    <source>
        <dbReference type="EMBL" id="MDW0113774.1"/>
    </source>
</evidence>
<keyword evidence="2" id="KW-1185">Reference proteome</keyword>
<proteinExistence type="predicted"/>
<organism evidence="1 2">
    <name type="scientific">Sporosarcina saromensis</name>
    <dbReference type="NCBI Taxonomy" id="359365"/>
    <lineage>
        <taxon>Bacteria</taxon>
        <taxon>Bacillati</taxon>
        <taxon>Bacillota</taxon>
        <taxon>Bacilli</taxon>
        <taxon>Bacillales</taxon>
        <taxon>Caryophanaceae</taxon>
        <taxon>Sporosarcina</taxon>
    </lineage>
</organism>
<dbReference type="InterPro" id="IPR009319">
    <property type="entry name" value="Phage_A118_VSP1"/>
</dbReference>
<dbReference type="EMBL" id="JAUBDI010000010">
    <property type="protein sequence ID" value="MDW0113774.1"/>
    <property type="molecule type" value="Genomic_DNA"/>
</dbReference>
<accession>A0ABU4G9W6</accession>
<dbReference type="Proteomes" id="UP001282284">
    <property type="component" value="Unassembled WGS sequence"/>
</dbReference>